<organism evidence="2 3">
    <name type="scientific">Mycena albidolilacea</name>
    <dbReference type="NCBI Taxonomy" id="1033008"/>
    <lineage>
        <taxon>Eukaryota</taxon>
        <taxon>Fungi</taxon>
        <taxon>Dikarya</taxon>
        <taxon>Basidiomycota</taxon>
        <taxon>Agaricomycotina</taxon>
        <taxon>Agaricomycetes</taxon>
        <taxon>Agaricomycetidae</taxon>
        <taxon>Agaricales</taxon>
        <taxon>Marasmiineae</taxon>
        <taxon>Mycenaceae</taxon>
        <taxon>Mycena</taxon>
    </lineage>
</organism>
<sequence length="176" mass="19974">MLDNTTYHQRIGAPRGAARLVAALTVCLVSSSLPHGELIFLIWMVRVRQCPCHQLHGMRSIAPRQIEFHPRAREPRPARHARACAYRGIYRADANWIASSSLWTWSRPRVMILIPLACSRGIYRADANWIASSSLWTWSRCRCMEADWTQGEHGNGGRGKCRIGLCSLCVVVHREI</sequence>
<reference evidence="2" key="1">
    <citation type="submission" date="2023-03" db="EMBL/GenBank/DDBJ databases">
        <title>Massive genome expansion in bonnet fungi (Mycena s.s.) driven by repeated elements and novel gene families across ecological guilds.</title>
        <authorList>
            <consortium name="Lawrence Berkeley National Laboratory"/>
            <person name="Harder C.B."/>
            <person name="Miyauchi S."/>
            <person name="Viragh M."/>
            <person name="Kuo A."/>
            <person name="Thoen E."/>
            <person name="Andreopoulos B."/>
            <person name="Lu D."/>
            <person name="Skrede I."/>
            <person name="Drula E."/>
            <person name="Henrissat B."/>
            <person name="Morin E."/>
            <person name="Kohler A."/>
            <person name="Barry K."/>
            <person name="LaButti K."/>
            <person name="Morin E."/>
            <person name="Salamov A."/>
            <person name="Lipzen A."/>
            <person name="Mereny Z."/>
            <person name="Hegedus B."/>
            <person name="Baldrian P."/>
            <person name="Stursova M."/>
            <person name="Weitz H."/>
            <person name="Taylor A."/>
            <person name="Grigoriev I.V."/>
            <person name="Nagy L.G."/>
            <person name="Martin F."/>
            <person name="Kauserud H."/>
        </authorList>
    </citation>
    <scope>NUCLEOTIDE SEQUENCE</scope>
    <source>
        <strain evidence="2">CBHHK002</strain>
    </source>
</reference>
<comment type="caution">
    <text evidence="2">The sequence shown here is derived from an EMBL/GenBank/DDBJ whole genome shotgun (WGS) entry which is preliminary data.</text>
</comment>
<name>A0AAD6ZRH0_9AGAR</name>
<proteinExistence type="predicted"/>
<protein>
    <submittedName>
        <fullName evidence="2">Uncharacterized protein</fullName>
    </submittedName>
</protein>
<dbReference type="EMBL" id="JARIHO010000032">
    <property type="protein sequence ID" value="KAJ7334935.1"/>
    <property type="molecule type" value="Genomic_DNA"/>
</dbReference>
<keyword evidence="1" id="KW-0812">Transmembrane</keyword>
<accession>A0AAD6ZRH0</accession>
<evidence type="ECO:0000313" key="3">
    <source>
        <dbReference type="Proteomes" id="UP001218218"/>
    </source>
</evidence>
<evidence type="ECO:0000313" key="2">
    <source>
        <dbReference type="EMBL" id="KAJ7334935.1"/>
    </source>
</evidence>
<dbReference type="Proteomes" id="UP001218218">
    <property type="component" value="Unassembled WGS sequence"/>
</dbReference>
<keyword evidence="3" id="KW-1185">Reference proteome</keyword>
<feature type="transmembrane region" description="Helical" evidence="1">
    <location>
        <begin position="20"/>
        <end position="45"/>
    </location>
</feature>
<keyword evidence="1" id="KW-1133">Transmembrane helix</keyword>
<keyword evidence="1" id="KW-0472">Membrane</keyword>
<dbReference type="AlphaFoldDB" id="A0AAD6ZRH0"/>
<gene>
    <name evidence="2" type="ORF">DFH08DRAFT_1083442</name>
</gene>
<evidence type="ECO:0000256" key="1">
    <source>
        <dbReference type="SAM" id="Phobius"/>
    </source>
</evidence>